<name>A0ABS2GBT5_9FIRM</name>
<evidence type="ECO:0000313" key="3">
    <source>
        <dbReference type="EMBL" id="MBM6878068.1"/>
    </source>
</evidence>
<evidence type="ECO:0000259" key="2">
    <source>
        <dbReference type="PROSITE" id="PS50887"/>
    </source>
</evidence>
<dbReference type="SMART" id="SM00267">
    <property type="entry name" value="GGDEF"/>
    <property type="match status" value="1"/>
</dbReference>
<dbReference type="EMBL" id="JACSNV010000009">
    <property type="protein sequence ID" value="MBM6878068.1"/>
    <property type="molecule type" value="Genomic_DNA"/>
</dbReference>
<protein>
    <submittedName>
        <fullName evidence="3">Diguanylate cyclase</fullName>
    </submittedName>
</protein>
<keyword evidence="1" id="KW-0472">Membrane</keyword>
<gene>
    <name evidence="3" type="ORF">H9X83_07825</name>
</gene>
<feature type="transmembrane region" description="Helical" evidence="1">
    <location>
        <begin position="105"/>
        <end position="122"/>
    </location>
</feature>
<evidence type="ECO:0000313" key="4">
    <source>
        <dbReference type="Proteomes" id="UP000729290"/>
    </source>
</evidence>
<keyword evidence="4" id="KW-1185">Reference proteome</keyword>
<dbReference type="RefSeq" id="WP_205133716.1">
    <property type="nucleotide sequence ID" value="NZ_JACSNT010000008.1"/>
</dbReference>
<sequence length="398" mass="45348">MDKTLDSNQPNKLHKLFSHLNIPSFIRQEFYQESVRKNEFSLWFICAIIFVIEAFNMARVLLWSTSKLSSLNNRIYFGMYILLIVIGAIWLLVRRPLKRASALHQWAVQFSLTTLMLLWHLALNTYDLYRDPHAGTAVLTTALLALSLLIQAPFWCSILQHVIIYVLFLFIMAPLMDTGSILNMTISFVVAMSVSLAHAHHICIVLQQQKQIVQMNDTLRQLVQQDPLTGLLNRAAVEYRAEQLLQNSERARTATGLTLFMMDLDGFKEVNDRFGHPCGDFVLVETANTLRSVFTMAVGMGRIGGDEFSVLYDRPLTEETALALGNTLLKQLKDIHWQGHPMEIGCSIGICICTQPNYPYQQLYAETDQMLYQAKKNGKGRCCIRKLDTPAPEQTEQE</sequence>
<dbReference type="InterPro" id="IPR000160">
    <property type="entry name" value="GGDEF_dom"/>
</dbReference>
<dbReference type="InterPro" id="IPR029787">
    <property type="entry name" value="Nucleotide_cyclase"/>
</dbReference>
<dbReference type="InterPro" id="IPR043128">
    <property type="entry name" value="Rev_trsase/Diguanyl_cyclase"/>
</dbReference>
<dbReference type="NCBIfam" id="TIGR00254">
    <property type="entry name" value="GGDEF"/>
    <property type="match status" value="1"/>
</dbReference>
<feature type="transmembrane region" description="Helical" evidence="1">
    <location>
        <begin position="75"/>
        <end position="93"/>
    </location>
</feature>
<organism evidence="3 4">
    <name type="scientific">Anaerotignum lactatifermentans</name>
    <dbReference type="NCBI Taxonomy" id="160404"/>
    <lineage>
        <taxon>Bacteria</taxon>
        <taxon>Bacillati</taxon>
        <taxon>Bacillota</taxon>
        <taxon>Clostridia</taxon>
        <taxon>Lachnospirales</taxon>
        <taxon>Anaerotignaceae</taxon>
        <taxon>Anaerotignum</taxon>
    </lineage>
</organism>
<comment type="caution">
    <text evidence="3">The sequence shown here is derived from an EMBL/GenBank/DDBJ whole genome shotgun (WGS) entry which is preliminary data.</text>
</comment>
<dbReference type="Proteomes" id="UP000729290">
    <property type="component" value="Unassembled WGS sequence"/>
</dbReference>
<evidence type="ECO:0000256" key="1">
    <source>
        <dbReference type="SAM" id="Phobius"/>
    </source>
</evidence>
<keyword evidence="1" id="KW-1133">Transmembrane helix</keyword>
<feature type="transmembrane region" description="Helical" evidence="1">
    <location>
        <begin position="134"/>
        <end position="155"/>
    </location>
</feature>
<dbReference type="CDD" id="cd01949">
    <property type="entry name" value="GGDEF"/>
    <property type="match status" value="1"/>
</dbReference>
<dbReference type="PANTHER" id="PTHR45138:SF9">
    <property type="entry name" value="DIGUANYLATE CYCLASE DGCM-RELATED"/>
    <property type="match status" value="1"/>
</dbReference>
<dbReference type="Pfam" id="PF00990">
    <property type="entry name" value="GGDEF"/>
    <property type="match status" value="1"/>
</dbReference>
<feature type="domain" description="GGDEF" evidence="2">
    <location>
        <begin position="255"/>
        <end position="387"/>
    </location>
</feature>
<dbReference type="Gene3D" id="3.30.70.270">
    <property type="match status" value="1"/>
</dbReference>
<dbReference type="PANTHER" id="PTHR45138">
    <property type="entry name" value="REGULATORY COMPONENTS OF SENSORY TRANSDUCTION SYSTEM"/>
    <property type="match status" value="1"/>
</dbReference>
<feature type="transmembrane region" description="Helical" evidence="1">
    <location>
        <begin position="162"/>
        <end position="182"/>
    </location>
</feature>
<reference evidence="3 4" key="1">
    <citation type="journal article" date="2021" name="Sci. Rep.">
        <title>The distribution of antibiotic resistance genes in chicken gut microbiota commensals.</title>
        <authorList>
            <person name="Juricova H."/>
            <person name="Matiasovicova J."/>
            <person name="Kubasova T."/>
            <person name="Cejkova D."/>
            <person name="Rychlik I."/>
        </authorList>
    </citation>
    <scope>NUCLEOTIDE SEQUENCE [LARGE SCALE GENOMIC DNA]</scope>
    <source>
        <strain evidence="3 4">An431b</strain>
    </source>
</reference>
<dbReference type="InterPro" id="IPR050469">
    <property type="entry name" value="Diguanylate_Cyclase"/>
</dbReference>
<dbReference type="SUPFAM" id="SSF55073">
    <property type="entry name" value="Nucleotide cyclase"/>
    <property type="match status" value="1"/>
</dbReference>
<dbReference type="PROSITE" id="PS50887">
    <property type="entry name" value="GGDEF"/>
    <property type="match status" value="1"/>
</dbReference>
<keyword evidence="1" id="KW-0812">Transmembrane</keyword>
<proteinExistence type="predicted"/>
<accession>A0ABS2GBT5</accession>
<feature type="transmembrane region" description="Helical" evidence="1">
    <location>
        <begin position="40"/>
        <end position="63"/>
    </location>
</feature>